<reference evidence="4" key="1">
    <citation type="submission" date="2020-05" db="EMBL/GenBank/DDBJ databases">
        <title>WGS assembly of Panicum virgatum.</title>
        <authorList>
            <person name="Lovell J.T."/>
            <person name="Jenkins J."/>
            <person name="Shu S."/>
            <person name="Juenger T.E."/>
            <person name="Schmutz J."/>
        </authorList>
    </citation>
    <scope>NUCLEOTIDE SEQUENCE</scope>
    <source>
        <strain evidence="4">AP13</strain>
    </source>
</reference>
<evidence type="ECO:0000256" key="1">
    <source>
        <dbReference type="ARBA" id="ARBA00022603"/>
    </source>
</evidence>
<feature type="region of interest" description="Disordered" evidence="3">
    <location>
        <begin position="86"/>
        <end position="114"/>
    </location>
</feature>
<dbReference type="PANTHER" id="PTHR43542">
    <property type="entry name" value="METHYLTRANSFERASE"/>
    <property type="match status" value="1"/>
</dbReference>
<keyword evidence="5" id="KW-1185">Reference proteome</keyword>
<dbReference type="Pfam" id="PF03602">
    <property type="entry name" value="Cons_hypoth95"/>
    <property type="match status" value="2"/>
</dbReference>
<dbReference type="InterPro" id="IPR029063">
    <property type="entry name" value="SAM-dependent_MTases_sf"/>
</dbReference>
<dbReference type="Proteomes" id="UP000823388">
    <property type="component" value="Chromosome 9N"/>
</dbReference>
<dbReference type="Gene3D" id="3.40.50.150">
    <property type="entry name" value="Vaccinia Virus protein VP39"/>
    <property type="match status" value="2"/>
</dbReference>
<sequence length="385" mass="42699">MVERIGGEEEERGWGKKGREEGDALNSQRSTWRRGHGNRAVGRGGGRGETGSRTTALGDDFFFFFFKNEVFSPIAATVTSVRKGNLLSPLVSSPGKERALPSSRHPSPMASSTLAAPPFLPTIPAPNPSKQVSVRTSVRRLPVAASAAPSGAAAAARERRRFLERYGLNPDDFEDEAEEEPREERRRDRRGRRRPGRGEETAEASVAPLKATEPRETHKLLQVLGGKVRRRKLLSPKDRNVRPMMESAGGSPASLRPGRWLDLYSGTGSVGIEAMSRGCSEAHFVEMDPWVISEVLKPNLECKYPSFDYISVTPPYLEVNYSTLLDQLARSTLVGKDCFILVEYPLKTDMAESCGNLIKIADRRFGRTNLLIYGPTWSEKEKNLR</sequence>
<dbReference type="EMBL" id="CM029054">
    <property type="protein sequence ID" value="KAG2535396.1"/>
    <property type="molecule type" value="Genomic_DNA"/>
</dbReference>
<dbReference type="GO" id="GO:0008168">
    <property type="term" value="F:methyltransferase activity"/>
    <property type="evidence" value="ECO:0007669"/>
    <property type="project" value="UniProtKB-KW"/>
</dbReference>
<feature type="region of interest" description="Disordered" evidence="3">
    <location>
        <begin position="172"/>
        <end position="220"/>
    </location>
</feature>
<comment type="caution">
    <text evidence="4">The sequence shown here is derived from an EMBL/GenBank/DDBJ whole genome shotgun (WGS) entry which is preliminary data.</text>
</comment>
<protein>
    <submittedName>
        <fullName evidence="4">Uncharacterized protein</fullName>
    </submittedName>
</protein>
<feature type="region of interest" description="Disordered" evidence="3">
    <location>
        <begin position="1"/>
        <end position="53"/>
    </location>
</feature>
<keyword evidence="1" id="KW-0489">Methyltransferase</keyword>
<dbReference type="PANTHER" id="PTHR43542:SF1">
    <property type="entry name" value="METHYLTRANSFERASE"/>
    <property type="match status" value="1"/>
</dbReference>
<dbReference type="GO" id="GO:0031167">
    <property type="term" value="P:rRNA methylation"/>
    <property type="evidence" value="ECO:0007669"/>
    <property type="project" value="InterPro"/>
</dbReference>
<evidence type="ECO:0000256" key="2">
    <source>
        <dbReference type="ARBA" id="ARBA00022679"/>
    </source>
</evidence>
<keyword evidence="2" id="KW-0808">Transferase</keyword>
<dbReference type="AlphaFoldDB" id="A0A8T0MKQ3"/>
<evidence type="ECO:0000256" key="3">
    <source>
        <dbReference type="SAM" id="MobiDB-lite"/>
    </source>
</evidence>
<dbReference type="SUPFAM" id="SSF53335">
    <property type="entry name" value="S-adenosyl-L-methionine-dependent methyltransferases"/>
    <property type="match status" value="1"/>
</dbReference>
<feature type="compositionally biased region" description="Basic and acidic residues" evidence="3">
    <location>
        <begin position="1"/>
        <end position="22"/>
    </location>
</feature>
<evidence type="ECO:0000313" key="5">
    <source>
        <dbReference type="Proteomes" id="UP000823388"/>
    </source>
</evidence>
<accession>A0A8T0MKQ3</accession>
<feature type="compositionally biased region" description="Acidic residues" evidence="3">
    <location>
        <begin position="172"/>
        <end position="181"/>
    </location>
</feature>
<dbReference type="InterPro" id="IPR004398">
    <property type="entry name" value="RNA_MeTrfase_RsmD"/>
</dbReference>
<proteinExistence type="predicted"/>
<gene>
    <name evidence="4" type="ORF">PVAP13_9NG111600</name>
</gene>
<evidence type="ECO:0000313" key="4">
    <source>
        <dbReference type="EMBL" id="KAG2535396.1"/>
    </source>
</evidence>
<name>A0A8T0MKQ3_PANVG</name>
<organism evidence="4 5">
    <name type="scientific">Panicum virgatum</name>
    <name type="common">Blackwell switchgrass</name>
    <dbReference type="NCBI Taxonomy" id="38727"/>
    <lineage>
        <taxon>Eukaryota</taxon>
        <taxon>Viridiplantae</taxon>
        <taxon>Streptophyta</taxon>
        <taxon>Embryophyta</taxon>
        <taxon>Tracheophyta</taxon>
        <taxon>Spermatophyta</taxon>
        <taxon>Magnoliopsida</taxon>
        <taxon>Liliopsida</taxon>
        <taxon>Poales</taxon>
        <taxon>Poaceae</taxon>
        <taxon>PACMAD clade</taxon>
        <taxon>Panicoideae</taxon>
        <taxon>Panicodae</taxon>
        <taxon>Paniceae</taxon>
        <taxon>Panicinae</taxon>
        <taxon>Panicum</taxon>
        <taxon>Panicum sect. Hiantes</taxon>
    </lineage>
</organism>